<organism evidence="9 10">
    <name type="scientific">Hoeflea ulvae</name>
    <dbReference type="NCBI Taxonomy" id="2983764"/>
    <lineage>
        <taxon>Bacteria</taxon>
        <taxon>Pseudomonadati</taxon>
        <taxon>Pseudomonadota</taxon>
        <taxon>Alphaproteobacteria</taxon>
        <taxon>Hyphomicrobiales</taxon>
        <taxon>Rhizobiaceae</taxon>
        <taxon>Hoeflea</taxon>
    </lineage>
</organism>
<feature type="domain" description="TauD/TfdA-like" evidence="7">
    <location>
        <begin position="125"/>
        <end position="353"/>
    </location>
</feature>
<dbReference type="SUPFAM" id="SSF51197">
    <property type="entry name" value="Clavaminate synthase-like"/>
    <property type="match status" value="1"/>
</dbReference>
<feature type="domain" description="Gamma-butyrobetaine hydroxylase-like N-terminal" evidence="8">
    <location>
        <begin position="7"/>
        <end position="78"/>
    </location>
</feature>
<comment type="cofactor">
    <cofactor evidence="1">
        <name>Fe(2+)</name>
        <dbReference type="ChEBI" id="CHEBI:29033"/>
    </cofactor>
</comment>
<dbReference type="Gene3D" id="3.30.2020.30">
    <property type="match status" value="1"/>
</dbReference>
<evidence type="ECO:0000313" key="9">
    <source>
        <dbReference type="EMBL" id="MCY0095523.1"/>
    </source>
</evidence>
<evidence type="ECO:0000256" key="4">
    <source>
        <dbReference type="ARBA" id="ARBA00022964"/>
    </source>
</evidence>
<dbReference type="InterPro" id="IPR050411">
    <property type="entry name" value="AlphaKG_dependent_hydroxylases"/>
</dbReference>
<evidence type="ECO:0000259" key="8">
    <source>
        <dbReference type="Pfam" id="PF06155"/>
    </source>
</evidence>
<dbReference type="InterPro" id="IPR003819">
    <property type="entry name" value="TauD/TfdA-like"/>
</dbReference>
<dbReference type="RefSeq" id="WP_267613402.1">
    <property type="nucleotide sequence ID" value="NZ_JAOVZQ010000001.1"/>
</dbReference>
<dbReference type="CDD" id="cd00250">
    <property type="entry name" value="CAS_like"/>
    <property type="match status" value="1"/>
</dbReference>
<keyword evidence="4 9" id="KW-0223">Dioxygenase</keyword>
<reference evidence="9" key="1">
    <citation type="submission" date="2022-10" db="EMBL/GenBank/DDBJ databases">
        <title>Hoeflea sp. J2-29, isolated from marine algae.</title>
        <authorList>
            <person name="Kristyanto S."/>
            <person name="Kim J.M."/>
            <person name="Jeon C.O."/>
        </authorList>
    </citation>
    <scope>NUCLEOTIDE SEQUENCE</scope>
    <source>
        <strain evidence="9">J2-29</strain>
    </source>
</reference>
<gene>
    <name evidence="9" type="ORF">OEG82_16090</name>
</gene>
<dbReference type="InterPro" id="IPR042098">
    <property type="entry name" value="TauD-like_sf"/>
</dbReference>
<evidence type="ECO:0000256" key="1">
    <source>
        <dbReference type="ARBA" id="ARBA00001954"/>
    </source>
</evidence>
<name>A0ABT3YI80_9HYPH</name>
<dbReference type="Gene3D" id="3.60.130.10">
    <property type="entry name" value="Clavaminate synthase-like"/>
    <property type="match status" value="1"/>
</dbReference>
<comment type="caution">
    <text evidence="9">The sequence shown here is derived from an EMBL/GenBank/DDBJ whole genome shotgun (WGS) entry which is preliminary data.</text>
</comment>
<keyword evidence="6" id="KW-0408">Iron</keyword>
<evidence type="ECO:0000313" key="10">
    <source>
        <dbReference type="Proteomes" id="UP001081283"/>
    </source>
</evidence>
<proteinExistence type="inferred from homology"/>
<dbReference type="EMBL" id="JAOVZQ010000001">
    <property type="protein sequence ID" value="MCY0095523.1"/>
    <property type="molecule type" value="Genomic_DNA"/>
</dbReference>
<evidence type="ECO:0000259" key="7">
    <source>
        <dbReference type="Pfam" id="PF02668"/>
    </source>
</evidence>
<dbReference type="InterPro" id="IPR038492">
    <property type="entry name" value="GBBH-like_N_sf"/>
</dbReference>
<comment type="similarity">
    <text evidence="2">Belongs to the gamma-BBH/TMLD family.</text>
</comment>
<dbReference type="PANTHER" id="PTHR10696:SF25">
    <property type="entry name" value="OXIDOREDUCTASE AIM17-RELATED"/>
    <property type="match status" value="1"/>
</dbReference>
<keyword evidence="3" id="KW-0479">Metal-binding</keyword>
<evidence type="ECO:0000256" key="6">
    <source>
        <dbReference type="ARBA" id="ARBA00023004"/>
    </source>
</evidence>
<sequence length="377" mass="41738">MMMTDLSVRADTLAVTWTDGTSTNYPTIWLRDNCPSGLHPQTHERILDLLTLDDAPELDTARLDGDIAELTYADGHVSRMPVSLLNAHRPGQPEADPGTLAARLWHSDLGATGIPRHKAAQIGVDDAALNSWMHDTASLGLTIVQHLDDRVGAGVDIAERIGFLRQTNFGTTFEVVNKPDPNNLAYTSVALPLHTDLPNQEVPPGYQFLHCLANEATGGGSIFADGFAMAEDLRNENPDAFRLLCEVPIPFRFHDGEADIRVHEPVITLDAAGAVIEIRYNAHLAAIFDMNPEIMPSYYRAYRAYMAKTRDPKYRLTLKLKGGEMVVFDNRRVLHGRDAFDPSTGYRHLHGCYVDRGEFSSRLRQLARRTTAAKNAA</sequence>
<keyword evidence="5" id="KW-0560">Oxidoreductase</keyword>
<evidence type="ECO:0000256" key="5">
    <source>
        <dbReference type="ARBA" id="ARBA00023002"/>
    </source>
</evidence>
<dbReference type="Proteomes" id="UP001081283">
    <property type="component" value="Unassembled WGS sequence"/>
</dbReference>
<dbReference type="Pfam" id="PF06155">
    <property type="entry name" value="GBBH-like_N"/>
    <property type="match status" value="1"/>
</dbReference>
<dbReference type="GO" id="GO:0051213">
    <property type="term" value="F:dioxygenase activity"/>
    <property type="evidence" value="ECO:0007669"/>
    <property type="project" value="UniProtKB-KW"/>
</dbReference>
<dbReference type="Pfam" id="PF02668">
    <property type="entry name" value="TauD"/>
    <property type="match status" value="1"/>
</dbReference>
<dbReference type="InterPro" id="IPR010376">
    <property type="entry name" value="GBBH-like_N"/>
</dbReference>
<accession>A0ABT3YI80</accession>
<evidence type="ECO:0000256" key="2">
    <source>
        <dbReference type="ARBA" id="ARBA00008654"/>
    </source>
</evidence>
<keyword evidence="10" id="KW-1185">Reference proteome</keyword>
<dbReference type="PANTHER" id="PTHR10696">
    <property type="entry name" value="GAMMA-BUTYROBETAINE HYDROXYLASE-RELATED"/>
    <property type="match status" value="1"/>
</dbReference>
<evidence type="ECO:0000256" key="3">
    <source>
        <dbReference type="ARBA" id="ARBA00022723"/>
    </source>
</evidence>
<protein>
    <submittedName>
        <fullName evidence="9">TauD/TfdA family dioxygenase</fullName>
    </submittedName>
</protein>